<comment type="similarity">
    <text evidence="1">Belongs to the FSIP1 family.</text>
</comment>
<dbReference type="PANTHER" id="PTHR22012">
    <property type="entry name" value="FIBROUS SHEATH INTERACTING PROTEIN 1"/>
    <property type="match status" value="1"/>
</dbReference>
<dbReference type="InterPro" id="IPR026246">
    <property type="entry name" value="Fsip1"/>
</dbReference>
<protein>
    <recommendedName>
        <fullName evidence="2">Fibrous sheath-interacting protein 1</fullName>
    </recommendedName>
</protein>
<reference evidence="5" key="1">
    <citation type="submission" date="2020-08" db="EMBL/GenBank/DDBJ databases">
        <title>Chromosome-level assembly of Southern catfish (Silurus meridionalis) provides insights into visual adaptation to the nocturnal and benthic lifestyles.</title>
        <authorList>
            <person name="Zhang Y."/>
            <person name="Wang D."/>
            <person name="Peng Z."/>
        </authorList>
    </citation>
    <scope>NUCLEOTIDE SEQUENCE</scope>
    <source>
        <strain evidence="5">SWU-2019-XX</strain>
        <tissue evidence="5">Muscle</tissue>
    </source>
</reference>
<gene>
    <name evidence="5" type="ORF">HF521_021254</name>
</gene>
<organism evidence="5 6">
    <name type="scientific">Silurus meridionalis</name>
    <name type="common">Southern catfish</name>
    <name type="synonym">Silurus soldatovi meridionalis</name>
    <dbReference type="NCBI Taxonomy" id="175797"/>
    <lineage>
        <taxon>Eukaryota</taxon>
        <taxon>Metazoa</taxon>
        <taxon>Chordata</taxon>
        <taxon>Craniata</taxon>
        <taxon>Vertebrata</taxon>
        <taxon>Euteleostomi</taxon>
        <taxon>Actinopterygii</taxon>
        <taxon>Neopterygii</taxon>
        <taxon>Teleostei</taxon>
        <taxon>Ostariophysi</taxon>
        <taxon>Siluriformes</taxon>
        <taxon>Siluridae</taxon>
        <taxon>Silurus</taxon>
    </lineage>
</organism>
<evidence type="ECO:0000313" key="6">
    <source>
        <dbReference type="Proteomes" id="UP000606274"/>
    </source>
</evidence>
<evidence type="ECO:0000256" key="1">
    <source>
        <dbReference type="ARBA" id="ARBA00010495"/>
    </source>
</evidence>
<dbReference type="Proteomes" id="UP000606274">
    <property type="component" value="Unassembled WGS sequence"/>
</dbReference>
<name>A0A8T0BAN8_SILME</name>
<proteinExistence type="inferred from homology"/>
<sequence>MDITKGSLDDISRPASTERCRPGSRVSTVVLSEGVKLNQDRTGFLEVLSAEILDVQDPPNIEEDNLDCPSLSFGPDQDVFGLERAIMKLKRLDAILASKLFNEKEVKKQGRELHQKLWKEFKDHKHESSSECTDEAENTRMFLALTPNTSKDCSEMVDYVAVFGTQVPDQELSCKPGNKVFGSEVRGNGKSSSSVKVGPEIKDVKQTESRQSVIDKSKHRQDFIKKNIELASNAGSLWPMTQEEKERLEELLKDIDGEEINLDPTVKPEADVSMCFVSGTPGEGYTPDAAELEKLLQIDAKLQLLPVRGFLSVQSSYGYCFSQDKNAGELGERVLQDMKELREQKVVLCEIQQQLQLHTERQHPYLLPLGVATADHPHV</sequence>
<dbReference type="Pfam" id="PF15554">
    <property type="entry name" value="FSIP1"/>
    <property type="match status" value="2"/>
</dbReference>
<accession>A0A8T0BAN8</accession>
<feature type="region of interest" description="Disordered" evidence="4">
    <location>
        <begin position="1"/>
        <end position="20"/>
    </location>
</feature>
<comment type="caution">
    <text evidence="5">The sequence shown here is derived from an EMBL/GenBank/DDBJ whole genome shotgun (WGS) entry which is preliminary data.</text>
</comment>
<evidence type="ECO:0000313" key="5">
    <source>
        <dbReference type="EMBL" id="KAF7704182.1"/>
    </source>
</evidence>
<evidence type="ECO:0000256" key="3">
    <source>
        <dbReference type="ARBA" id="ARBA00023054"/>
    </source>
</evidence>
<dbReference type="PANTHER" id="PTHR22012:SF2">
    <property type="entry name" value="FIBROUS SHEATH-INTERACTING PROTEIN 1"/>
    <property type="match status" value="1"/>
</dbReference>
<keyword evidence="6" id="KW-1185">Reference proteome</keyword>
<keyword evidence="3" id="KW-0175">Coiled coil</keyword>
<feature type="compositionally biased region" description="Basic and acidic residues" evidence="4">
    <location>
        <begin position="7"/>
        <end position="20"/>
    </location>
</feature>
<evidence type="ECO:0000256" key="2">
    <source>
        <dbReference type="ARBA" id="ARBA00019480"/>
    </source>
</evidence>
<dbReference type="AlphaFoldDB" id="A0A8T0BAN8"/>
<evidence type="ECO:0000256" key="4">
    <source>
        <dbReference type="SAM" id="MobiDB-lite"/>
    </source>
</evidence>
<dbReference type="EMBL" id="JABFDY010000008">
    <property type="protein sequence ID" value="KAF7704182.1"/>
    <property type="molecule type" value="Genomic_DNA"/>
</dbReference>
<dbReference type="PRINTS" id="PR02075">
    <property type="entry name" value="FIBSHEATHIP1"/>
</dbReference>